<evidence type="ECO:0000259" key="2">
    <source>
        <dbReference type="PROSITE" id="PS50943"/>
    </source>
</evidence>
<dbReference type="CDD" id="cd00093">
    <property type="entry name" value="HTH_XRE"/>
    <property type="match status" value="1"/>
</dbReference>
<evidence type="ECO:0000313" key="3">
    <source>
        <dbReference type="EMBL" id="DAE07769.1"/>
    </source>
</evidence>
<dbReference type="Pfam" id="PF01381">
    <property type="entry name" value="HTH_3"/>
    <property type="match status" value="1"/>
</dbReference>
<organism evidence="3">
    <name type="scientific">Siphoviridae sp. ctjBn3</name>
    <dbReference type="NCBI Taxonomy" id="2825630"/>
    <lineage>
        <taxon>Viruses</taxon>
        <taxon>Duplodnaviria</taxon>
        <taxon>Heunggongvirae</taxon>
        <taxon>Uroviricota</taxon>
        <taxon>Caudoviricetes</taxon>
    </lineage>
</organism>
<dbReference type="SUPFAM" id="SSF47413">
    <property type="entry name" value="lambda repressor-like DNA-binding domains"/>
    <property type="match status" value="1"/>
</dbReference>
<dbReference type="PROSITE" id="PS50943">
    <property type="entry name" value="HTH_CROC1"/>
    <property type="match status" value="1"/>
</dbReference>
<feature type="domain" description="HTH cro/C1-type" evidence="2">
    <location>
        <begin position="31"/>
        <end position="85"/>
    </location>
</feature>
<name>A0A8S5PMU1_9CAUD</name>
<dbReference type="InterPro" id="IPR050807">
    <property type="entry name" value="TransReg_Diox_bact_type"/>
</dbReference>
<evidence type="ECO:0000256" key="1">
    <source>
        <dbReference type="ARBA" id="ARBA00023125"/>
    </source>
</evidence>
<dbReference type="Gene3D" id="1.10.260.40">
    <property type="entry name" value="lambda repressor-like DNA-binding domains"/>
    <property type="match status" value="1"/>
</dbReference>
<dbReference type="InterPro" id="IPR001387">
    <property type="entry name" value="Cro/C1-type_HTH"/>
</dbReference>
<keyword evidence="1" id="KW-0238">DNA-binding</keyword>
<dbReference type="PANTHER" id="PTHR46797">
    <property type="entry name" value="HTH-TYPE TRANSCRIPTIONAL REGULATOR"/>
    <property type="match status" value="1"/>
</dbReference>
<dbReference type="GO" id="GO:0003700">
    <property type="term" value="F:DNA-binding transcription factor activity"/>
    <property type="evidence" value="ECO:0007669"/>
    <property type="project" value="TreeGrafter"/>
</dbReference>
<dbReference type="EMBL" id="BK015456">
    <property type="protein sequence ID" value="DAE07769.1"/>
    <property type="molecule type" value="Genomic_DNA"/>
</dbReference>
<protein>
    <submittedName>
        <fullName evidence="3">Helix-turn-helix domain protein</fullName>
    </submittedName>
</protein>
<sequence>MQKFLLLSKPNRGTLYKKGAFRMEQTIGAKIRELRKARGLTQKELGEKAGIAEPTIRRYELGKLNPKFETVQKIAKALSVPEAFFYPIDEQIETAKREAKSTLWAAETLARDNGKPWDVPTYNQERERVILDMSRRYSVAPEILFAFIPQRPDDEYSKGAIWIDSTPVGSAKKHAHDLFKSLKSDVQKKAAVQIAIDDLWGKYNGNSDSVFEEIWNIYKDNDAAAIKLAEDLEALAYSSDKK</sequence>
<proteinExistence type="predicted"/>
<dbReference type="SMART" id="SM00530">
    <property type="entry name" value="HTH_XRE"/>
    <property type="match status" value="1"/>
</dbReference>
<dbReference type="InterPro" id="IPR010982">
    <property type="entry name" value="Lambda_DNA-bd_dom_sf"/>
</dbReference>
<dbReference type="PANTHER" id="PTHR46797:SF1">
    <property type="entry name" value="METHYLPHOSPHONATE SYNTHASE"/>
    <property type="match status" value="1"/>
</dbReference>
<accession>A0A8S5PMU1</accession>
<dbReference type="GO" id="GO:0003677">
    <property type="term" value="F:DNA binding"/>
    <property type="evidence" value="ECO:0007669"/>
    <property type="project" value="UniProtKB-KW"/>
</dbReference>
<reference evidence="3" key="1">
    <citation type="journal article" date="2021" name="Proc. Natl. Acad. Sci. U.S.A.">
        <title>A Catalog of Tens of Thousands of Viruses from Human Metagenomes Reveals Hidden Associations with Chronic Diseases.</title>
        <authorList>
            <person name="Tisza M.J."/>
            <person name="Buck C.B."/>
        </authorList>
    </citation>
    <scope>NUCLEOTIDE SEQUENCE</scope>
    <source>
        <strain evidence="3">CtjBn3</strain>
    </source>
</reference>